<dbReference type="SMART" id="SM00353">
    <property type="entry name" value="HLH"/>
    <property type="match status" value="1"/>
</dbReference>
<dbReference type="GO" id="GO:0046983">
    <property type="term" value="F:protein dimerization activity"/>
    <property type="evidence" value="ECO:0007669"/>
    <property type="project" value="InterPro"/>
</dbReference>
<dbReference type="Proteomes" id="UP001454036">
    <property type="component" value="Unassembled WGS sequence"/>
</dbReference>
<feature type="region of interest" description="Disordered" evidence="6">
    <location>
        <begin position="249"/>
        <end position="295"/>
    </location>
</feature>
<evidence type="ECO:0000259" key="7">
    <source>
        <dbReference type="PROSITE" id="PS50888"/>
    </source>
</evidence>
<dbReference type="InterPro" id="IPR036638">
    <property type="entry name" value="HLH_DNA-bd_sf"/>
</dbReference>
<dbReference type="Gene3D" id="4.10.280.10">
    <property type="entry name" value="Helix-loop-helix DNA-binding domain"/>
    <property type="match status" value="1"/>
</dbReference>
<keyword evidence="4" id="KW-0804">Transcription</keyword>
<dbReference type="GO" id="GO:0000978">
    <property type="term" value="F:RNA polymerase II cis-regulatory region sequence-specific DNA binding"/>
    <property type="evidence" value="ECO:0007669"/>
    <property type="project" value="TreeGrafter"/>
</dbReference>
<dbReference type="InterPro" id="IPR045843">
    <property type="entry name" value="IND-like"/>
</dbReference>
<dbReference type="PROSITE" id="PS50888">
    <property type="entry name" value="BHLH"/>
    <property type="match status" value="1"/>
</dbReference>
<gene>
    <name evidence="8" type="ORF">LIER_21254</name>
</gene>
<evidence type="ECO:0000256" key="3">
    <source>
        <dbReference type="ARBA" id="ARBA00023125"/>
    </source>
</evidence>
<dbReference type="GO" id="GO:0000981">
    <property type="term" value="F:DNA-binding transcription factor activity, RNA polymerase II-specific"/>
    <property type="evidence" value="ECO:0007669"/>
    <property type="project" value="TreeGrafter"/>
</dbReference>
<dbReference type="EMBL" id="BAABME010005563">
    <property type="protein sequence ID" value="GAA0165991.1"/>
    <property type="molecule type" value="Genomic_DNA"/>
</dbReference>
<protein>
    <submittedName>
        <fullName evidence="8">Basic helix-loop-helix transcription factor</fullName>
    </submittedName>
</protein>
<sequence>MFTHEGMPRNISSSSNTMLFSGESSFKHGVEGEFMKGKDLMMTSDALQLQQQSSGGLTRFRSAPSSFFASFLDRLNVNGTNSDSSVGEDEAENMFSGFIDCNNGSLSNMGVHDLNELQASGLKQERTTSEYVQSGIWNGDSQLVYEKSSLNGGSSSNGGSYSVGSDQNQIQVGRINSGNCSSNLLRQSSSPAGFFAGFDVMREMGSFRPNNGTLGESISTTSGLSNHMDFTSPPSATSRFMPSIAENANENMGTGSPKGGQFRNGANPNGRSYVPSFANGSWNDPTSSNSLKRNRDGDMKMFSSFNGFENQNGDSRNTTPSLIHHMSLPKTSSEMAAVENYLEFQQDDGVPCKIRAKRGFATHPRSIAERMRRNRISERMKKLQELFPDMDKQTNTAEMLDLAVDYIKDLQKQVQTLTDLKAKCTCSSKTSNVS</sequence>
<keyword evidence="5" id="KW-0539">Nucleus</keyword>
<keyword evidence="3" id="KW-0238">DNA-binding</keyword>
<reference evidence="8 9" key="1">
    <citation type="submission" date="2024-01" db="EMBL/GenBank/DDBJ databases">
        <title>The complete chloroplast genome sequence of Lithospermum erythrorhizon: insights into the phylogenetic relationship among Boraginaceae species and the maternal lineages of purple gromwells.</title>
        <authorList>
            <person name="Okada T."/>
            <person name="Watanabe K."/>
        </authorList>
    </citation>
    <scope>NUCLEOTIDE SEQUENCE [LARGE SCALE GENOMIC DNA]</scope>
</reference>
<feature type="compositionally biased region" description="Polar residues" evidence="6">
    <location>
        <begin position="278"/>
        <end position="291"/>
    </location>
</feature>
<evidence type="ECO:0000313" key="9">
    <source>
        <dbReference type="Proteomes" id="UP001454036"/>
    </source>
</evidence>
<dbReference type="AlphaFoldDB" id="A0AAV3QS13"/>
<dbReference type="InterPro" id="IPR011598">
    <property type="entry name" value="bHLH_dom"/>
</dbReference>
<proteinExistence type="predicted"/>
<comment type="caution">
    <text evidence="8">The sequence shown here is derived from an EMBL/GenBank/DDBJ whole genome shotgun (WGS) entry which is preliminary data.</text>
</comment>
<feature type="domain" description="BHLH" evidence="7">
    <location>
        <begin position="360"/>
        <end position="410"/>
    </location>
</feature>
<keyword evidence="2" id="KW-0805">Transcription regulation</keyword>
<evidence type="ECO:0000256" key="1">
    <source>
        <dbReference type="ARBA" id="ARBA00004123"/>
    </source>
</evidence>
<dbReference type="GO" id="GO:0005634">
    <property type="term" value="C:nucleus"/>
    <property type="evidence" value="ECO:0007669"/>
    <property type="project" value="UniProtKB-SubCell"/>
</dbReference>
<dbReference type="Pfam" id="PF00010">
    <property type="entry name" value="HLH"/>
    <property type="match status" value="1"/>
</dbReference>
<evidence type="ECO:0000313" key="8">
    <source>
        <dbReference type="EMBL" id="GAA0165991.1"/>
    </source>
</evidence>
<dbReference type="SUPFAM" id="SSF47459">
    <property type="entry name" value="HLH, helix-loop-helix DNA-binding domain"/>
    <property type="match status" value="1"/>
</dbReference>
<organism evidence="8 9">
    <name type="scientific">Lithospermum erythrorhizon</name>
    <name type="common">Purple gromwell</name>
    <name type="synonym">Lithospermum officinale var. erythrorhizon</name>
    <dbReference type="NCBI Taxonomy" id="34254"/>
    <lineage>
        <taxon>Eukaryota</taxon>
        <taxon>Viridiplantae</taxon>
        <taxon>Streptophyta</taxon>
        <taxon>Embryophyta</taxon>
        <taxon>Tracheophyta</taxon>
        <taxon>Spermatophyta</taxon>
        <taxon>Magnoliopsida</taxon>
        <taxon>eudicotyledons</taxon>
        <taxon>Gunneridae</taxon>
        <taxon>Pentapetalae</taxon>
        <taxon>asterids</taxon>
        <taxon>lamiids</taxon>
        <taxon>Boraginales</taxon>
        <taxon>Boraginaceae</taxon>
        <taxon>Boraginoideae</taxon>
        <taxon>Lithospermeae</taxon>
        <taxon>Lithospermum</taxon>
    </lineage>
</organism>
<dbReference type="FunFam" id="4.10.280.10:FF:000021">
    <property type="entry name" value="Transcription factor bHLH130 family"/>
    <property type="match status" value="1"/>
</dbReference>
<evidence type="ECO:0000256" key="4">
    <source>
        <dbReference type="ARBA" id="ARBA00023163"/>
    </source>
</evidence>
<dbReference type="PANTHER" id="PTHR16223">
    <property type="entry name" value="TRANSCRIPTION FACTOR BHLH83-RELATED"/>
    <property type="match status" value="1"/>
</dbReference>
<evidence type="ECO:0000256" key="6">
    <source>
        <dbReference type="SAM" id="MobiDB-lite"/>
    </source>
</evidence>
<keyword evidence="9" id="KW-1185">Reference proteome</keyword>
<name>A0AAV3QS13_LITER</name>
<comment type="subcellular location">
    <subcellularLocation>
        <location evidence="1">Nucleus</location>
    </subcellularLocation>
</comment>
<evidence type="ECO:0000256" key="2">
    <source>
        <dbReference type="ARBA" id="ARBA00023015"/>
    </source>
</evidence>
<evidence type="ECO:0000256" key="5">
    <source>
        <dbReference type="ARBA" id="ARBA00023242"/>
    </source>
</evidence>
<dbReference type="PANTHER" id="PTHR16223:SF345">
    <property type="entry name" value="TRANSCRIPTION FACTOR BHLH130-LIKE"/>
    <property type="match status" value="1"/>
</dbReference>
<accession>A0AAV3QS13</accession>